<organism evidence="1 2">
    <name type="scientific">Thioclava marina</name>
    <dbReference type="NCBI Taxonomy" id="1915077"/>
    <lineage>
        <taxon>Bacteria</taxon>
        <taxon>Pseudomonadati</taxon>
        <taxon>Pseudomonadota</taxon>
        <taxon>Alphaproteobacteria</taxon>
        <taxon>Rhodobacterales</taxon>
        <taxon>Paracoccaceae</taxon>
        <taxon>Thioclava</taxon>
    </lineage>
</organism>
<sequence length="65" mass="7002">MGRAYLNESSIRDPDHSVQPADMRALRELHAGAGRDRQAHKDANLAAALCLGAALKVFKGEADDE</sequence>
<name>A0ABX3MIS8_9RHOB</name>
<evidence type="ECO:0000313" key="2">
    <source>
        <dbReference type="Proteomes" id="UP000242224"/>
    </source>
</evidence>
<dbReference type="EMBL" id="MPZS01000003">
    <property type="protein sequence ID" value="OOY11366.1"/>
    <property type="molecule type" value="Genomic_DNA"/>
</dbReference>
<evidence type="ECO:0000313" key="1">
    <source>
        <dbReference type="EMBL" id="OOY11366.1"/>
    </source>
</evidence>
<comment type="caution">
    <text evidence="1">The sequence shown here is derived from an EMBL/GenBank/DDBJ whole genome shotgun (WGS) entry which is preliminary data.</text>
</comment>
<proteinExistence type="predicted"/>
<accession>A0ABX3MIS8</accession>
<dbReference type="Proteomes" id="UP000242224">
    <property type="component" value="Unassembled WGS sequence"/>
</dbReference>
<reference evidence="1 2" key="1">
    <citation type="submission" date="2016-11" db="EMBL/GenBank/DDBJ databases">
        <title>A multilocus sequence analysis scheme for characterization of bacteria in the genus Thioclava.</title>
        <authorList>
            <person name="Liu Y."/>
            <person name="Shao Z."/>
        </authorList>
    </citation>
    <scope>NUCLEOTIDE SEQUENCE [LARGE SCALE GENOMIC DNA]</scope>
    <source>
        <strain evidence="1 2">11.10-0-13</strain>
    </source>
</reference>
<gene>
    <name evidence="1" type="ORF">BMG00_16740</name>
</gene>
<keyword evidence="2" id="KW-1185">Reference proteome</keyword>
<protein>
    <submittedName>
        <fullName evidence="1">Uncharacterized protein</fullName>
    </submittedName>
</protein>